<dbReference type="Pfam" id="PF00028">
    <property type="entry name" value="Cadherin"/>
    <property type="match status" value="1"/>
</dbReference>
<feature type="non-terminal residue" evidence="6">
    <location>
        <position position="1"/>
    </location>
</feature>
<dbReference type="GO" id="GO:0005509">
    <property type="term" value="F:calcium ion binding"/>
    <property type="evidence" value="ECO:0007669"/>
    <property type="project" value="UniProtKB-UniRule"/>
</dbReference>
<feature type="non-terminal residue" evidence="6">
    <location>
        <position position="97"/>
    </location>
</feature>
<dbReference type="GO" id="GO:0016020">
    <property type="term" value="C:membrane"/>
    <property type="evidence" value="ECO:0007669"/>
    <property type="project" value="UniProtKB-SubCell"/>
</dbReference>
<accession>A0AAV7QWB4</accession>
<evidence type="ECO:0000259" key="5">
    <source>
        <dbReference type="PROSITE" id="PS50268"/>
    </source>
</evidence>
<reference evidence="6" key="1">
    <citation type="journal article" date="2022" name="bioRxiv">
        <title>Sequencing and chromosome-scale assembly of the giantPleurodeles waltlgenome.</title>
        <authorList>
            <person name="Brown T."/>
            <person name="Elewa A."/>
            <person name="Iarovenko S."/>
            <person name="Subramanian E."/>
            <person name="Araus A.J."/>
            <person name="Petzold A."/>
            <person name="Susuki M."/>
            <person name="Suzuki K.-i.T."/>
            <person name="Hayashi T."/>
            <person name="Toyoda A."/>
            <person name="Oliveira C."/>
            <person name="Osipova E."/>
            <person name="Leigh N.D."/>
            <person name="Simon A."/>
            <person name="Yun M.H."/>
        </authorList>
    </citation>
    <scope>NUCLEOTIDE SEQUENCE</scope>
    <source>
        <strain evidence="6">20211129_DDA</strain>
        <tissue evidence="6">Liver</tissue>
    </source>
</reference>
<evidence type="ECO:0000256" key="1">
    <source>
        <dbReference type="ARBA" id="ARBA00004370"/>
    </source>
</evidence>
<evidence type="ECO:0000313" key="6">
    <source>
        <dbReference type="EMBL" id="KAJ1143470.1"/>
    </source>
</evidence>
<keyword evidence="7" id="KW-1185">Reference proteome</keyword>
<dbReference type="Proteomes" id="UP001066276">
    <property type="component" value="Chromosome 6"/>
</dbReference>
<dbReference type="AlphaFoldDB" id="A0AAV7QWB4"/>
<protein>
    <recommendedName>
        <fullName evidence="5">Cadherin domain-containing protein</fullName>
    </recommendedName>
</protein>
<evidence type="ECO:0000256" key="4">
    <source>
        <dbReference type="SAM" id="SignalP"/>
    </source>
</evidence>
<feature type="signal peptide" evidence="4">
    <location>
        <begin position="1"/>
        <end position="24"/>
    </location>
</feature>
<feature type="chain" id="PRO_5043821070" description="Cadherin domain-containing protein" evidence="4">
    <location>
        <begin position="25"/>
        <end position="97"/>
    </location>
</feature>
<keyword evidence="3" id="KW-0106">Calcium</keyword>
<dbReference type="InterPro" id="IPR015919">
    <property type="entry name" value="Cadherin-like_sf"/>
</dbReference>
<dbReference type="InterPro" id="IPR002126">
    <property type="entry name" value="Cadherin-like_dom"/>
</dbReference>
<evidence type="ECO:0000256" key="2">
    <source>
        <dbReference type="ARBA" id="ARBA00023136"/>
    </source>
</evidence>
<dbReference type="GO" id="GO:0007156">
    <property type="term" value="P:homophilic cell adhesion via plasma membrane adhesion molecules"/>
    <property type="evidence" value="ECO:0007669"/>
    <property type="project" value="InterPro"/>
</dbReference>
<dbReference type="SUPFAM" id="SSF49313">
    <property type="entry name" value="Cadherin-like"/>
    <property type="match status" value="1"/>
</dbReference>
<organism evidence="6 7">
    <name type="scientific">Pleurodeles waltl</name>
    <name type="common">Iberian ribbed newt</name>
    <dbReference type="NCBI Taxonomy" id="8319"/>
    <lineage>
        <taxon>Eukaryota</taxon>
        <taxon>Metazoa</taxon>
        <taxon>Chordata</taxon>
        <taxon>Craniata</taxon>
        <taxon>Vertebrata</taxon>
        <taxon>Euteleostomi</taxon>
        <taxon>Amphibia</taxon>
        <taxon>Batrachia</taxon>
        <taxon>Caudata</taxon>
        <taxon>Salamandroidea</taxon>
        <taxon>Salamandridae</taxon>
        <taxon>Pleurodelinae</taxon>
        <taxon>Pleurodeles</taxon>
    </lineage>
</organism>
<evidence type="ECO:0000256" key="3">
    <source>
        <dbReference type="PROSITE-ProRule" id="PRU00043"/>
    </source>
</evidence>
<comment type="caution">
    <text evidence="6">The sequence shown here is derived from an EMBL/GenBank/DDBJ whole genome shotgun (WGS) entry which is preliminary data.</text>
</comment>
<evidence type="ECO:0000313" key="7">
    <source>
        <dbReference type="Proteomes" id="UP001066276"/>
    </source>
</evidence>
<dbReference type="EMBL" id="JANPWB010000010">
    <property type="protein sequence ID" value="KAJ1143470.1"/>
    <property type="molecule type" value="Genomic_DNA"/>
</dbReference>
<sequence>NMKSFSSATGVLFCSLVLQSVSLGLGFNRLPYFINYFFDSFLVINEDRPVGSSVTQLIARDLDDDVLVYGVVGEEARRFFAVESDTGVVWLRQPLDR</sequence>
<dbReference type="Gene3D" id="2.60.40.60">
    <property type="entry name" value="Cadherins"/>
    <property type="match status" value="1"/>
</dbReference>
<dbReference type="CDD" id="cd11304">
    <property type="entry name" value="Cadherin_repeat"/>
    <property type="match status" value="1"/>
</dbReference>
<name>A0AAV7QWB4_PLEWA</name>
<proteinExistence type="predicted"/>
<comment type="subcellular location">
    <subcellularLocation>
        <location evidence="1">Membrane</location>
    </subcellularLocation>
</comment>
<feature type="domain" description="Cadherin" evidence="5">
    <location>
        <begin position="44"/>
        <end position="97"/>
    </location>
</feature>
<keyword evidence="4" id="KW-0732">Signal</keyword>
<gene>
    <name evidence="6" type="ORF">NDU88_009778</name>
</gene>
<keyword evidence="2" id="KW-0472">Membrane</keyword>
<dbReference type="PROSITE" id="PS50268">
    <property type="entry name" value="CADHERIN_2"/>
    <property type="match status" value="1"/>
</dbReference>